<proteinExistence type="predicted"/>
<dbReference type="PANTHER" id="PTHR38479:SF2">
    <property type="entry name" value="WINGED HELIX DNA-BINDING DOMAIN-CONTAINING PROTEIN"/>
    <property type="match status" value="1"/>
</dbReference>
<dbReference type="OrthoDB" id="9148135at2"/>
<reference evidence="1 2" key="1">
    <citation type="submission" date="2013-01" db="EMBL/GenBank/DDBJ databases">
        <title>Whole genome shotgun sequence of Gordonia soli NBRC 108243.</title>
        <authorList>
            <person name="Isaki-Nakamura S."/>
            <person name="Hosoyama A."/>
            <person name="Tsuchikane K."/>
            <person name="Ando Y."/>
            <person name="Baba S."/>
            <person name="Ohji S."/>
            <person name="Hamada M."/>
            <person name="Tamura T."/>
            <person name="Yamazoe A."/>
            <person name="Yamazaki S."/>
            <person name="Fujita N."/>
        </authorList>
    </citation>
    <scope>NUCLEOTIDE SEQUENCE [LARGE SCALE GENOMIC DNA]</scope>
    <source>
        <strain evidence="1 2">NBRC 108243</strain>
    </source>
</reference>
<dbReference type="STRING" id="1223545.GS4_23_01080"/>
<dbReference type="RefSeq" id="WP_007622242.1">
    <property type="nucleotide sequence ID" value="NZ_BANX01000023.1"/>
</dbReference>
<dbReference type="Proteomes" id="UP000011666">
    <property type="component" value="Unassembled WGS sequence"/>
</dbReference>
<dbReference type="EMBL" id="BANX01000023">
    <property type="protein sequence ID" value="GAC69311.1"/>
    <property type="molecule type" value="Genomic_DNA"/>
</dbReference>
<gene>
    <name evidence="1" type="ORF">GS4_23_01080</name>
</gene>
<evidence type="ECO:0000313" key="1">
    <source>
        <dbReference type="EMBL" id="GAC69311.1"/>
    </source>
</evidence>
<sequence length="356" mass="39705">MPDQIGLDQWNRTFLQRQHLLERVDDDAVEVLDRIVGIQSQDPRAAFFGLWSRVADFDPAELDGLLTEREVIRIALLRSTVFLVDGEDARWLRPLAQPIIDTEARRNHASTFIRADADDVARAARDLLDGQTRSGADLGALLAEQFVDENPSTLTAVARCLLPLVQVPPRGLWNGRGAPTYALLDDWIGPGEPAVRADEARKDLVRLYLRGFGPSTVKGIQSWSGLTRLRPIVTAMEKDWELVIRTGPHGEELFDLDGLALADPDEPAPVRLLAPYDNAIVSQADRIRIADTDIYRSTLTANGRFPGFVLVDGRLAGIWSLDGDGRVIVDYRAEVSPRARREVDAEVERLQEFCDR</sequence>
<protein>
    <recommendedName>
        <fullName evidence="3">Winged helix DNA-binding domain-containing protein</fullName>
    </recommendedName>
</protein>
<accession>M0QLY4</accession>
<keyword evidence="2" id="KW-1185">Reference proteome</keyword>
<dbReference type="eggNOG" id="COG3214">
    <property type="taxonomic scope" value="Bacteria"/>
</dbReference>
<dbReference type="PANTHER" id="PTHR38479">
    <property type="entry name" value="LMO0824 PROTEIN"/>
    <property type="match status" value="1"/>
</dbReference>
<dbReference type="Pfam" id="PF06224">
    <property type="entry name" value="AlkZ-like"/>
    <property type="match status" value="1"/>
</dbReference>
<evidence type="ECO:0008006" key="3">
    <source>
        <dbReference type="Google" id="ProtNLM"/>
    </source>
</evidence>
<comment type="caution">
    <text evidence="1">The sequence shown here is derived from an EMBL/GenBank/DDBJ whole genome shotgun (WGS) entry which is preliminary data.</text>
</comment>
<evidence type="ECO:0000313" key="2">
    <source>
        <dbReference type="Proteomes" id="UP000011666"/>
    </source>
</evidence>
<dbReference type="InterPro" id="IPR009351">
    <property type="entry name" value="AlkZ-like"/>
</dbReference>
<name>M0QLY4_9ACTN</name>
<organism evidence="1 2">
    <name type="scientific">Gordonia soli NBRC 108243</name>
    <dbReference type="NCBI Taxonomy" id="1223545"/>
    <lineage>
        <taxon>Bacteria</taxon>
        <taxon>Bacillati</taxon>
        <taxon>Actinomycetota</taxon>
        <taxon>Actinomycetes</taxon>
        <taxon>Mycobacteriales</taxon>
        <taxon>Gordoniaceae</taxon>
        <taxon>Gordonia</taxon>
    </lineage>
</organism>
<dbReference type="AlphaFoldDB" id="M0QLY4"/>